<reference evidence="1 2" key="1">
    <citation type="submission" date="2015-04" db="EMBL/GenBank/DDBJ databases">
        <title>Lasius niger genome sequencing.</title>
        <authorList>
            <person name="Konorov E.A."/>
            <person name="Nikitin M.A."/>
            <person name="Kirill M.V."/>
            <person name="Chang P."/>
        </authorList>
    </citation>
    <scope>NUCLEOTIDE SEQUENCE [LARGE SCALE GENOMIC DNA]</scope>
    <source>
        <tissue evidence="1">Whole</tissue>
    </source>
</reference>
<dbReference type="GO" id="GO:0003964">
    <property type="term" value="F:RNA-directed DNA polymerase activity"/>
    <property type="evidence" value="ECO:0007669"/>
    <property type="project" value="UniProtKB-KW"/>
</dbReference>
<evidence type="ECO:0000313" key="1">
    <source>
        <dbReference type="EMBL" id="KMQ85360.1"/>
    </source>
</evidence>
<sequence length="107" mass="11802">MRHDAVASTLAGELQRGGYSVHREHVFRTPDRVRKPDIVAAKGEHGHVLDVQIISGARPLAEGHARKRNYYANNRELLARVCDLLQVPEKKLGGIHGYAVLARCVGS</sequence>
<name>A0A0J7MY55_LASNI</name>
<dbReference type="Proteomes" id="UP000036403">
    <property type="component" value="Unassembled WGS sequence"/>
</dbReference>
<dbReference type="EMBL" id="LBMM01014038">
    <property type="protein sequence ID" value="KMQ85360.1"/>
    <property type="molecule type" value="Genomic_DNA"/>
</dbReference>
<accession>A0A0J7MY55</accession>
<dbReference type="PaxDb" id="67767-A0A0J7MY55"/>
<keyword evidence="2" id="KW-1185">Reference proteome</keyword>
<protein>
    <submittedName>
        <fullName evidence="1">Reverse transcriptase</fullName>
    </submittedName>
</protein>
<keyword evidence="1" id="KW-0695">RNA-directed DNA polymerase</keyword>
<comment type="caution">
    <text evidence="1">The sequence shown here is derived from an EMBL/GenBank/DDBJ whole genome shotgun (WGS) entry which is preliminary data.</text>
</comment>
<organism evidence="1 2">
    <name type="scientific">Lasius niger</name>
    <name type="common">Black garden ant</name>
    <dbReference type="NCBI Taxonomy" id="67767"/>
    <lineage>
        <taxon>Eukaryota</taxon>
        <taxon>Metazoa</taxon>
        <taxon>Ecdysozoa</taxon>
        <taxon>Arthropoda</taxon>
        <taxon>Hexapoda</taxon>
        <taxon>Insecta</taxon>
        <taxon>Pterygota</taxon>
        <taxon>Neoptera</taxon>
        <taxon>Endopterygota</taxon>
        <taxon>Hymenoptera</taxon>
        <taxon>Apocrita</taxon>
        <taxon>Aculeata</taxon>
        <taxon>Formicoidea</taxon>
        <taxon>Formicidae</taxon>
        <taxon>Formicinae</taxon>
        <taxon>Lasius</taxon>
        <taxon>Lasius</taxon>
    </lineage>
</organism>
<dbReference type="AlphaFoldDB" id="A0A0J7MY55"/>
<dbReference type="OrthoDB" id="8197512at2759"/>
<keyword evidence="1" id="KW-0808">Transferase</keyword>
<evidence type="ECO:0000313" key="2">
    <source>
        <dbReference type="Proteomes" id="UP000036403"/>
    </source>
</evidence>
<gene>
    <name evidence="1" type="ORF">RF55_16155</name>
</gene>
<proteinExistence type="predicted"/>
<keyword evidence="1" id="KW-0548">Nucleotidyltransferase</keyword>